<proteinExistence type="predicted"/>
<evidence type="ECO:0000259" key="1">
    <source>
        <dbReference type="Pfam" id="PF04542"/>
    </source>
</evidence>
<evidence type="ECO:0000313" key="3">
    <source>
        <dbReference type="Proteomes" id="UP000664052"/>
    </source>
</evidence>
<evidence type="ECO:0000313" key="2">
    <source>
        <dbReference type="EMBL" id="MBN8227563.1"/>
    </source>
</evidence>
<organism evidence="2 3">
    <name type="scientific">Corallococcus macrosporus</name>
    <dbReference type="NCBI Taxonomy" id="35"/>
    <lineage>
        <taxon>Bacteria</taxon>
        <taxon>Pseudomonadati</taxon>
        <taxon>Myxococcota</taxon>
        <taxon>Myxococcia</taxon>
        <taxon>Myxococcales</taxon>
        <taxon>Cystobacterineae</taxon>
        <taxon>Myxococcaceae</taxon>
        <taxon>Corallococcus</taxon>
    </lineage>
</organism>
<dbReference type="InterPro" id="IPR013325">
    <property type="entry name" value="RNA_pol_sigma_r2"/>
</dbReference>
<dbReference type="InterPro" id="IPR014284">
    <property type="entry name" value="RNA_pol_sigma-70_dom"/>
</dbReference>
<dbReference type="Proteomes" id="UP000664052">
    <property type="component" value="Unassembled WGS sequence"/>
</dbReference>
<protein>
    <submittedName>
        <fullName evidence="2">Sigma-70 family RNA polymerase sigma factor</fullName>
    </submittedName>
</protein>
<feature type="domain" description="RNA polymerase sigma-70 region 2" evidence="1">
    <location>
        <begin position="44"/>
        <end position="106"/>
    </location>
</feature>
<comment type="caution">
    <text evidence="2">The sequence shown here is derived from an EMBL/GenBank/DDBJ whole genome shotgun (WGS) entry which is preliminary data.</text>
</comment>
<accession>A0ABS3D7E4</accession>
<dbReference type="Pfam" id="PF04542">
    <property type="entry name" value="Sigma70_r2"/>
    <property type="match status" value="1"/>
</dbReference>
<gene>
    <name evidence="2" type="ORF">JYK02_08590</name>
</gene>
<dbReference type="SUPFAM" id="SSF88946">
    <property type="entry name" value="Sigma2 domain of RNA polymerase sigma factors"/>
    <property type="match status" value="1"/>
</dbReference>
<dbReference type="InterPro" id="IPR007627">
    <property type="entry name" value="RNA_pol_sigma70_r2"/>
</dbReference>
<name>A0ABS3D7E4_9BACT</name>
<keyword evidence="3" id="KW-1185">Reference proteome</keyword>
<dbReference type="Gene3D" id="1.10.1740.10">
    <property type="match status" value="1"/>
</dbReference>
<sequence>MGGTGSRDAPGGSAVQADNQTRWDDEIHDLCRRKQMNQAVELAVRGYGPEVRRLMFAILQDDARVQDAFGLFCEGLVKGLPRFRWESSLWTWIQRMARNACYKQVNAAAVRYPHLRLSEAPEQPAGRRSLTDPWQRTLVKERFRALRRKLEPQQQRLLELRLDQRLPWTEVVRLMATAEEPLTQEAQARRAAALRQQFQRAKSHLRSLAVQEGLLAYQDTM</sequence>
<reference evidence="2 3" key="1">
    <citation type="submission" date="2021-02" db="EMBL/GenBank/DDBJ databases">
        <title>De Novo genome assembly of isolated myxobacteria.</title>
        <authorList>
            <person name="Stevens D.C."/>
        </authorList>
    </citation>
    <scope>NUCLEOTIDE SEQUENCE [LARGE SCALE GENOMIC DNA]</scope>
    <source>
        <strain evidence="2 3">ATCC 29039</strain>
    </source>
</reference>
<dbReference type="NCBIfam" id="TIGR02937">
    <property type="entry name" value="sigma70-ECF"/>
    <property type="match status" value="1"/>
</dbReference>
<dbReference type="EMBL" id="JAFIMU010000004">
    <property type="protein sequence ID" value="MBN8227563.1"/>
    <property type="molecule type" value="Genomic_DNA"/>
</dbReference>